<dbReference type="Gene3D" id="2.40.40.10">
    <property type="entry name" value="RlpA-like domain"/>
    <property type="match status" value="1"/>
</dbReference>
<sequence>MALNANTGLRALAATTLLASILPLSAQAGPRDAAPIDFVRISSVEQARPARSIARVGTTTPRLNPKAVQDTWRGPVTHTGSGALPQVRRRIHFSYPGSVRTPVSAKPIQVTGTALPDLNGAILNNVAISSALSGSDGRMVAGHPSLPLNSLAHVRNPETNAELVVQITSRTAARREETLTLSSDAADLLGISRPFGAQVAVEYLGISSSAPVEPESTPQLLQADFERQATPTPATGSLYVQVGSFTEPSKASSVADGIGGGLSSGVQAANVRGKTYHRVMVGPFQSRDAADSARASLRQLGFADGFVTAG</sequence>
<dbReference type="Gene3D" id="3.30.70.1070">
    <property type="entry name" value="Sporulation related repeat"/>
    <property type="match status" value="1"/>
</dbReference>
<dbReference type="PANTHER" id="PTHR34183:SF1">
    <property type="entry name" value="ENDOLYTIC PEPTIDOGLYCAN TRANSGLYCOSYLASE RLPA"/>
    <property type="match status" value="1"/>
</dbReference>
<evidence type="ECO:0000259" key="2">
    <source>
        <dbReference type="PROSITE" id="PS51724"/>
    </source>
</evidence>
<protein>
    <submittedName>
        <fullName evidence="3">SPOR domain-containing protein</fullName>
    </submittedName>
</protein>
<evidence type="ECO:0000313" key="3">
    <source>
        <dbReference type="EMBL" id="MCZ4297726.1"/>
    </source>
</evidence>
<dbReference type="SUPFAM" id="SSF110997">
    <property type="entry name" value="Sporulation related repeat"/>
    <property type="match status" value="1"/>
</dbReference>
<accession>A0ABT4LTM5</accession>
<feature type="domain" description="SPOR" evidence="2">
    <location>
        <begin position="232"/>
        <end position="310"/>
    </location>
</feature>
<comment type="caution">
    <text evidence="3">The sequence shown here is derived from an EMBL/GenBank/DDBJ whole genome shotgun (WGS) entry which is preliminary data.</text>
</comment>
<keyword evidence="4" id="KW-1185">Reference proteome</keyword>
<organism evidence="3 4">
    <name type="scientific">Henriciella marina</name>
    <dbReference type="NCBI Taxonomy" id="453851"/>
    <lineage>
        <taxon>Bacteria</taxon>
        <taxon>Pseudomonadati</taxon>
        <taxon>Pseudomonadota</taxon>
        <taxon>Alphaproteobacteria</taxon>
        <taxon>Hyphomonadales</taxon>
        <taxon>Hyphomonadaceae</taxon>
        <taxon>Henriciella</taxon>
    </lineage>
</organism>
<keyword evidence="1" id="KW-0732">Signal</keyword>
<dbReference type="PANTHER" id="PTHR34183">
    <property type="entry name" value="ENDOLYTIC PEPTIDOGLYCAN TRANSGLYCOSYLASE RLPA"/>
    <property type="match status" value="1"/>
</dbReference>
<feature type="signal peptide" evidence="1">
    <location>
        <begin position="1"/>
        <end position="28"/>
    </location>
</feature>
<dbReference type="EMBL" id="JAPWGW010000002">
    <property type="protein sequence ID" value="MCZ4297726.1"/>
    <property type="molecule type" value="Genomic_DNA"/>
</dbReference>
<dbReference type="Proteomes" id="UP001083770">
    <property type="component" value="Unassembled WGS sequence"/>
</dbReference>
<dbReference type="InterPro" id="IPR007730">
    <property type="entry name" value="SPOR-like_dom"/>
</dbReference>
<evidence type="ECO:0000313" key="4">
    <source>
        <dbReference type="Proteomes" id="UP001083770"/>
    </source>
</evidence>
<gene>
    <name evidence="3" type="ORF">O4G74_06610</name>
</gene>
<name>A0ABT4LTM5_9PROT</name>
<dbReference type="InterPro" id="IPR036680">
    <property type="entry name" value="SPOR-like_sf"/>
</dbReference>
<feature type="chain" id="PRO_5047176484" evidence="1">
    <location>
        <begin position="29"/>
        <end position="310"/>
    </location>
</feature>
<reference evidence="3" key="1">
    <citation type="submission" date="2022-12" db="EMBL/GenBank/DDBJ databases">
        <title>Bacterial isolates from different developmental stages of Nematostella vectensis.</title>
        <authorList>
            <person name="Fraune S."/>
        </authorList>
    </citation>
    <scope>NUCLEOTIDE SEQUENCE</scope>
    <source>
        <strain evidence="3">G21632-S1</strain>
    </source>
</reference>
<evidence type="ECO:0000256" key="1">
    <source>
        <dbReference type="SAM" id="SignalP"/>
    </source>
</evidence>
<dbReference type="PROSITE" id="PS51724">
    <property type="entry name" value="SPOR"/>
    <property type="match status" value="1"/>
</dbReference>
<dbReference type="Pfam" id="PF05036">
    <property type="entry name" value="SPOR"/>
    <property type="match status" value="1"/>
</dbReference>
<dbReference type="InterPro" id="IPR036908">
    <property type="entry name" value="RlpA-like_sf"/>
</dbReference>
<proteinExistence type="predicted"/>